<protein>
    <submittedName>
        <fullName evidence="1">Uncharacterized protein</fullName>
    </submittedName>
</protein>
<gene>
    <name evidence="1" type="ORF">TPLL2_0450a</name>
</gene>
<sequence length="49" mass="5453">MRSFFDTSFLALAYVLAANPAIRSHTGMDGVRFSLQLQCRLPSLPALLR</sequence>
<evidence type="ECO:0000313" key="2">
    <source>
        <dbReference type="Proteomes" id="UP001321460"/>
    </source>
</evidence>
<dbReference type="EMBL" id="CP097901">
    <property type="protein sequence ID" value="WKC72321.1"/>
    <property type="molecule type" value="Genomic_DNA"/>
</dbReference>
<accession>A0ABY9E5W4</accession>
<keyword evidence="2" id="KW-1185">Reference proteome</keyword>
<reference evidence="1 2" key="1">
    <citation type="submission" date="2022-05" db="EMBL/GenBank/DDBJ databases">
        <title>Treponema leporis L2 test.</title>
        <authorList>
            <person name="Cejkova D."/>
        </authorList>
    </citation>
    <scope>NUCLEOTIDE SEQUENCE [LARGE SCALE GENOMIC DNA]</scope>
    <source>
        <strain evidence="1 2">L2</strain>
    </source>
</reference>
<organism evidence="1 2">
    <name type="scientific">Treponema paraluiscuniculi</name>
    <dbReference type="NCBI Taxonomy" id="53435"/>
    <lineage>
        <taxon>Bacteria</taxon>
        <taxon>Pseudomonadati</taxon>
        <taxon>Spirochaetota</taxon>
        <taxon>Spirochaetia</taxon>
        <taxon>Spirochaetales</taxon>
        <taxon>Treponemataceae</taxon>
        <taxon>Treponema</taxon>
    </lineage>
</organism>
<proteinExistence type="predicted"/>
<evidence type="ECO:0000313" key="1">
    <source>
        <dbReference type="EMBL" id="WKC72321.1"/>
    </source>
</evidence>
<name>A0ABY9E5W4_9SPIR</name>
<dbReference type="Proteomes" id="UP001321460">
    <property type="component" value="Chromosome"/>
</dbReference>